<name>A0A9Q8ZC69_CURCL</name>
<evidence type="ECO:0000256" key="1">
    <source>
        <dbReference type="ARBA" id="ARBA00004141"/>
    </source>
</evidence>
<feature type="transmembrane region" description="Helical" evidence="7">
    <location>
        <begin position="134"/>
        <end position="155"/>
    </location>
</feature>
<dbReference type="InterPro" id="IPR052337">
    <property type="entry name" value="SAT4-like"/>
</dbReference>
<evidence type="ECO:0000313" key="10">
    <source>
        <dbReference type="Proteomes" id="UP001056012"/>
    </source>
</evidence>
<keyword evidence="2 7" id="KW-0812">Transmembrane</keyword>
<proteinExistence type="inferred from homology"/>
<feature type="transmembrane region" description="Helical" evidence="7">
    <location>
        <begin position="167"/>
        <end position="185"/>
    </location>
</feature>
<feature type="region of interest" description="Disordered" evidence="6">
    <location>
        <begin position="282"/>
        <end position="304"/>
    </location>
</feature>
<feature type="transmembrane region" description="Helical" evidence="7">
    <location>
        <begin position="95"/>
        <end position="113"/>
    </location>
</feature>
<dbReference type="GO" id="GO:0016020">
    <property type="term" value="C:membrane"/>
    <property type="evidence" value="ECO:0007669"/>
    <property type="project" value="UniProtKB-SubCell"/>
</dbReference>
<gene>
    <name evidence="9" type="ORF">yc1106_07760</name>
</gene>
<evidence type="ECO:0000256" key="3">
    <source>
        <dbReference type="ARBA" id="ARBA00022989"/>
    </source>
</evidence>
<feature type="transmembrane region" description="Helical" evidence="7">
    <location>
        <begin position="20"/>
        <end position="41"/>
    </location>
</feature>
<feature type="compositionally biased region" description="Basic and acidic residues" evidence="6">
    <location>
        <begin position="284"/>
        <end position="304"/>
    </location>
</feature>
<feature type="transmembrane region" description="Helical" evidence="7">
    <location>
        <begin position="53"/>
        <end position="75"/>
    </location>
</feature>
<feature type="domain" description="Rhodopsin" evidence="8">
    <location>
        <begin position="38"/>
        <end position="132"/>
    </location>
</feature>
<keyword evidence="3 7" id="KW-1133">Transmembrane helix</keyword>
<keyword evidence="10" id="KW-1185">Reference proteome</keyword>
<keyword evidence="4 7" id="KW-0472">Membrane</keyword>
<dbReference type="PANTHER" id="PTHR33048">
    <property type="entry name" value="PTH11-LIKE INTEGRAL MEMBRANE PROTEIN (AFU_ORTHOLOGUE AFUA_5G11245)"/>
    <property type="match status" value="1"/>
</dbReference>
<organism evidence="9 10">
    <name type="scientific">Curvularia clavata</name>
    <dbReference type="NCBI Taxonomy" id="95742"/>
    <lineage>
        <taxon>Eukaryota</taxon>
        <taxon>Fungi</taxon>
        <taxon>Dikarya</taxon>
        <taxon>Ascomycota</taxon>
        <taxon>Pezizomycotina</taxon>
        <taxon>Dothideomycetes</taxon>
        <taxon>Pleosporomycetidae</taxon>
        <taxon>Pleosporales</taxon>
        <taxon>Pleosporineae</taxon>
        <taxon>Pleosporaceae</taxon>
        <taxon>Curvularia</taxon>
    </lineage>
</organism>
<evidence type="ECO:0000256" key="5">
    <source>
        <dbReference type="ARBA" id="ARBA00038359"/>
    </source>
</evidence>
<feature type="domain" description="Rhodopsin" evidence="8">
    <location>
        <begin position="134"/>
        <end position="180"/>
    </location>
</feature>
<sequence length="304" mass="33794">MDNLTPEQLAVLAKEDQGPLTKSIVIAFTTLAVVAVVLRVFTRLRYVGVRLGWEDYTIIVSLMMTIVSAVFQILQANAGNGKHIMFVDVAQMKNILHYLFWSIVFYNISLTCTKMSILLQYRRIFNVQTMRIPLTWYAAASMNIFSDLLVAFLPVRVIWNLQIAKRPKIALIGIMTIGCAAAAYWSSIEMNLAIVCASLPALKPLVVKIIPGFSSRGGSDGYGLGTDGHTKVKITSHGVRSTARRADMDDIELGVSGSTVYPNKPSDDGVLSKNIYVSRQFSQHYDDNSRNSDSESQKDLVERY</sequence>
<dbReference type="VEuPathDB" id="FungiDB:yc1106_07760"/>
<comment type="similarity">
    <text evidence="5">Belongs to the SAT4 family.</text>
</comment>
<accession>A0A9Q8ZC69</accession>
<comment type="subcellular location">
    <subcellularLocation>
        <location evidence="1">Membrane</location>
        <topology evidence="1">Multi-pass membrane protein</topology>
    </subcellularLocation>
</comment>
<protein>
    <recommendedName>
        <fullName evidence="8">Rhodopsin domain-containing protein</fullName>
    </recommendedName>
</protein>
<evidence type="ECO:0000256" key="6">
    <source>
        <dbReference type="SAM" id="MobiDB-lite"/>
    </source>
</evidence>
<evidence type="ECO:0000256" key="4">
    <source>
        <dbReference type="ARBA" id="ARBA00023136"/>
    </source>
</evidence>
<evidence type="ECO:0000313" key="9">
    <source>
        <dbReference type="EMBL" id="USP80486.1"/>
    </source>
</evidence>
<dbReference type="OrthoDB" id="444631at2759"/>
<dbReference type="Pfam" id="PF20684">
    <property type="entry name" value="Fung_rhodopsin"/>
    <property type="match status" value="2"/>
</dbReference>
<evidence type="ECO:0000259" key="8">
    <source>
        <dbReference type="Pfam" id="PF20684"/>
    </source>
</evidence>
<dbReference type="Proteomes" id="UP001056012">
    <property type="component" value="Chromosome 6"/>
</dbReference>
<evidence type="ECO:0000256" key="7">
    <source>
        <dbReference type="SAM" id="Phobius"/>
    </source>
</evidence>
<dbReference type="PANTHER" id="PTHR33048:SF47">
    <property type="entry name" value="INTEGRAL MEMBRANE PROTEIN-RELATED"/>
    <property type="match status" value="1"/>
</dbReference>
<dbReference type="AlphaFoldDB" id="A0A9Q8ZC69"/>
<dbReference type="EMBL" id="CP089279">
    <property type="protein sequence ID" value="USP80486.1"/>
    <property type="molecule type" value="Genomic_DNA"/>
</dbReference>
<dbReference type="InterPro" id="IPR049326">
    <property type="entry name" value="Rhodopsin_dom_fungi"/>
</dbReference>
<reference evidence="9" key="1">
    <citation type="submission" date="2021-12" db="EMBL/GenBank/DDBJ databases">
        <title>Curvularia clavata genome.</title>
        <authorList>
            <person name="Cao Y."/>
        </authorList>
    </citation>
    <scope>NUCLEOTIDE SEQUENCE</scope>
    <source>
        <strain evidence="9">Yc1106</strain>
    </source>
</reference>
<evidence type="ECO:0000256" key="2">
    <source>
        <dbReference type="ARBA" id="ARBA00022692"/>
    </source>
</evidence>